<dbReference type="GO" id="GO:0016020">
    <property type="term" value="C:membrane"/>
    <property type="evidence" value="ECO:0007669"/>
    <property type="project" value="UniProtKB-SubCell"/>
</dbReference>
<evidence type="ECO:0000256" key="7">
    <source>
        <dbReference type="ARBA" id="ARBA00022448"/>
    </source>
</evidence>
<evidence type="ECO:0000313" key="17">
    <source>
        <dbReference type="EMBL" id="SER82634.1"/>
    </source>
</evidence>
<dbReference type="RefSeq" id="WP_092689999.1">
    <property type="nucleotide sequence ID" value="NZ_CBDDGO010000004.1"/>
</dbReference>
<evidence type="ECO:0000256" key="9">
    <source>
        <dbReference type="ARBA" id="ARBA00022617"/>
    </source>
</evidence>
<keyword evidence="11" id="KW-0479">Metal-binding</keyword>
<dbReference type="Gene3D" id="1.20.1300.10">
    <property type="entry name" value="Fumarate reductase/succinate dehydrogenase, transmembrane subunit"/>
    <property type="match status" value="1"/>
</dbReference>
<dbReference type="SUPFAM" id="SSF81343">
    <property type="entry name" value="Fumarate reductase respiratory complex transmembrane subunits"/>
    <property type="match status" value="1"/>
</dbReference>
<evidence type="ECO:0000256" key="1">
    <source>
        <dbReference type="ARBA" id="ARBA00001971"/>
    </source>
</evidence>
<organism evidence="17 18">
    <name type="scientific">Tranquillimonas rosea</name>
    <dbReference type="NCBI Taxonomy" id="641238"/>
    <lineage>
        <taxon>Bacteria</taxon>
        <taxon>Pseudomonadati</taxon>
        <taxon>Pseudomonadota</taxon>
        <taxon>Alphaproteobacteria</taxon>
        <taxon>Rhodobacterales</taxon>
        <taxon>Roseobacteraceae</taxon>
        <taxon>Tranquillimonas</taxon>
    </lineage>
</organism>
<dbReference type="GO" id="GO:0046872">
    <property type="term" value="F:metal ion binding"/>
    <property type="evidence" value="ECO:0007669"/>
    <property type="project" value="UniProtKB-KW"/>
</dbReference>
<dbReference type="AlphaFoldDB" id="A0A1H9SC97"/>
<comment type="cofactor">
    <cofactor evidence="1">
        <name>heme</name>
        <dbReference type="ChEBI" id="CHEBI:30413"/>
    </cofactor>
</comment>
<proteinExistence type="predicted"/>
<dbReference type="InterPro" id="IPR034804">
    <property type="entry name" value="SQR/QFR_C/D"/>
</dbReference>
<name>A0A1H9SC97_9RHOB</name>
<dbReference type="InterPro" id="IPR014312">
    <property type="entry name" value="Succ_DH_anchor"/>
</dbReference>
<comment type="pathway">
    <text evidence="4">Carbohydrate metabolism; tricarboxylic acid cycle.</text>
</comment>
<feature type="transmembrane region" description="Helical" evidence="16">
    <location>
        <begin position="98"/>
        <end position="119"/>
    </location>
</feature>
<reference evidence="17 18" key="1">
    <citation type="submission" date="2016-10" db="EMBL/GenBank/DDBJ databases">
        <authorList>
            <person name="de Groot N.N."/>
        </authorList>
    </citation>
    <scope>NUCLEOTIDE SEQUENCE [LARGE SCALE GENOMIC DNA]</scope>
    <source>
        <strain evidence="17 18">DSM 23042</strain>
    </source>
</reference>
<evidence type="ECO:0000256" key="14">
    <source>
        <dbReference type="ARBA" id="ARBA00023004"/>
    </source>
</evidence>
<evidence type="ECO:0000256" key="6">
    <source>
        <dbReference type="ARBA" id="ARBA00019425"/>
    </source>
</evidence>
<dbReference type="InterPro" id="IPR000701">
    <property type="entry name" value="SuccDH_FuR_B_TM-su"/>
</dbReference>
<sequence length="123" mass="13411">MAFMTDRKRAIGWGSAKSGTEHHWHMILSSVALLILIPLFVFTFGPMLGEPHEEVVAYFSRPFPAIVAGLTLVVGFMHFKNGVQVMIDDYVEGLAREIAIIAMTCVSYAAAAIGVFALARLAL</sequence>
<evidence type="ECO:0000256" key="4">
    <source>
        <dbReference type="ARBA" id="ARBA00005163"/>
    </source>
</evidence>
<dbReference type="NCBIfam" id="TIGR02968">
    <property type="entry name" value="succ_dehyd_anc"/>
    <property type="match status" value="1"/>
</dbReference>
<comment type="subunit">
    <text evidence="5">Part of an enzyme complex containing four subunits: a flavoprotein, an iron-sulfur protein, plus two membrane-anchoring proteins, SdhC and SdhD.</text>
</comment>
<keyword evidence="15 16" id="KW-0472">Membrane</keyword>
<feature type="transmembrane region" description="Helical" evidence="16">
    <location>
        <begin position="55"/>
        <end position="77"/>
    </location>
</feature>
<keyword evidence="18" id="KW-1185">Reference proteome</keyword>
<evidence type="ECO:0000256" key="12">
    <source>
        <dbReference type="ARBA" id="ARBA00022982"/>
    </source>
</evidence>
<dbReference type="STRING" id="641238.SAMN04490244_103136"/>
<keyword evidence="8" id="KW-0816">Tricarboxylic acid cycle</keyword>
<dbReference type="GO" id="GO:0020037">
    <property type="term" value="F:heme binding"/>
    <property type="evidence" value="ECO:0007669"/>
    <property type="project" value="InterPro"/>
</dbReference>
<evidence type="ECO:0000256" key="11">
    <source>
        <dbReference type="ARBA" id="ARBA00022723"/>
    </source>
</evidence>
<dbReference type="OrthoDB" id="9809280at2"/>
<dbReference type="EMBL" id="FOGU01000003">
    <property type="protein sequence ID" value="SER82634.1"/>
    <property type="molecule type" value="Genomic_DNA"/>
</dbReference>
<keyword evidence="12" id="KW-0249">Electron transport</keyword>
<evidence type="ECO:0000256" key="5">
    <source>
        <dbReference type="ARBA" id="ARBA00011558"/>
    </source>
</evidence>
<accession>A0A1H9SC97</accession>
<gene>
    <name evidence="17" type="ORF">SAMN04490244_103136</name>
</gene>
<evidence type="ECO:0000256" key="8">
    <source>
        <dbReference type="ARBA" id="ARBA00022532"/>
    </source>
</evidence>
<keyword evidence="10 16" id="KW-0812">Transmembrane</keyword>
<dbReference type="CDD" id="cd03495">
    <property type="entry name" value="SQR_TypeC_SdhD_like"/>
    <property type="match status" value="1"/>
</dbReference>
<evidence type="ECO:0000256" key="15">
    <source>
        <dbReference type="ARBA" id="ARBA00023136"/>
    </source>
</evidence>
<dbReference type="UniPathway" id="UPA00223"/>
<evidence type="ECO:0000256" key="16">
    <source>
        <dbReference type="SAM" id="Phobius"/>
    </source>
</evidence>
<evidence type="ECO:0000256" key="2">
    <source>
        <dbReference type="ARBA" id="ARBA00004050"/>
    </source>
</evidence>
<comment type="function">
    <text evidence="2">Membrane-anchoring subunit of succinate dehydrogenase (SDH).</text>
</comment>
<keyword evidence="7" id="KW-0813">Transport</keyword>
<dbReference type="Pfam" id="PF01127">
    <property type="entry name" value="Sdh_cyt"/>
    <property type="match status" value="1"/>
</dbReference>
<evidence type="ECO:0000256" key="13">
    <source>
        <dbReference type="ARBA" id="ARBA00022989"/>
    </source>
</evidence>
<keyword evidence="14" id="KW-0408">Iron</keyword>
<keyword evidence="9" id="KW-0349">Heme</keyword>
<keyword evidence="13 16" id="KW-1133">Transmembrane helix</keyword>
<evidence type="ECO:0000256" key="3">
    <source>
        <dbReference type="ARBA" id="ARBA00004141"/>
    </source>
</evidence>
<comment type="subcellular location">
    <subcellularLocation>
        <location evidence="3">Membrane</location>
        <topology evidence="3">Multi-pass membrane protein</topology>
    </subcellularLocation>
</comment>
<evidence type="ECO:0000256" key="10">
    <source>
        <dbReference type="ARBA" id="ARBA00022692"/>
    </source>
</evidence>
<dbReference type="Proteomes" id="UP000198885">
    <property type="component" value="Unassembled WGS sequence"/>
</dbReference>
<evidence type="ECO:0000313" key="18">
    <source>
        <dbReference type="Proteomes" id="UP000198885"/>
    </source>
</evidence>
<dbReference type="GO" id="GO:0006099">
    <property type="term" value="P:tricarboxylic acid cycle"/>
    <property type="evidence" value="ECO:0007669"/>
    <property type="project" value="UniProtKB-UniPathway"/>
</dbReference>
<feature type="transmembrane region" description="Helical" evidence="16">
    <location>
        <begin position="27"/>
        <end position="49"/>
    </location>
</feature>
<protein>
    <recommendedName>
        <fullName evidence="6">Succinate dehydrogenase hydrophobic membrane anchor subunit</fullName>
    </recommendedName>
</protein>